<dbReference type="EMBL" id="JXQQ01000037">
    <property type="protein sequence ID" value="KIQ31145.1"/>
    <property type="molecule type" value="Genomic_DNA"/>
</dbReference>
<dbReference type="OrthoDB" id="5456548at2"/>
<gene>
    <name evidence="1" type="ORF">RT97_16745</name>
</gene>
<name>A0A0D0MP91_VARPD</name>
<dbReference type="AlphaFoldDB" id="A0A0D0MP91"/>
<dbReference type="RefSeq" id="WP_042579926.1">
    <property type="nucleotide sequence ID" value="NZ_JXQQ01000037.1"/>
</dbReference>
<proteinExistence type="predicted"/>
<organism evidence="1 2">
    <name type="scientific">Variovorax paradoxus</name>
    <dbReference type="NCBI Taxonomy" id="34073"/>
    <lineage>
        <taxon>Bacteria</taxon>
        <taxon>Pseudomonadati</taxon>
        <taxon>Pseudomonadota</taxon>
        <taxon>Betaproteobacteria</taxon>
        <taxon>Burkholderiales</taxon>
        <taxon>Comamonadaceae</taxon>
        <taxon>Variovorax</taxon>
    </lineage>
</organism>
<accession>A0A0D0MP91</accession>
<evidence type="ECO:0000313" key="1">
    <source>
        <dbReference type="EMBL" id="KIQ31145.1"/>
    </source>
</evidence>
<dbReference type="Proteomes" id="UP000032067">
    <property type="component" value="Unassembled WGS sequence"/>
</dbReference>
<evidence type="ECO:0000313" key="2">
    <source>
        <dbReference type="Proteomes" id="UP000032067"/>
    </source>
</evidence>
<reference evidence="1 2" key="1">
    <citation type="submission" date="2014-12" db="EMBL/GenBank/DDBJ databases">
        <title>16Stimator: statistical estimation of ribosomal gene copy numbers from draft genome assemblies.</title>
        <authorList>
            <person name="Perisin M.A."/>
            <person name="Vetter M."/>
            <person name="Gilbert J.A."/>
            <person name="Bergelson J."/>
        </authorList>
    </citation>
    <scope>NUCLEOTIDE SEQUENCE [LARGE SCALE GENOMIC DNA]</scope>
    <source>
        <strain evidence="1 2">MEDvA23</strain>
    </source>
</reference>
<comment type="caution">
    <text evidence="1">The sequence shown here is derived from an EMBL/GenBank/DDBJ whole genome shotgun (WGS) entry which is preliminary data.</text>
</comment>
<sequence>MSDEHRPQERIGYALSGAGWATLSFRAEAGPMAFAVSYLHDSLGDLARMALDLVKGATAAAAVFMDEPGEVHLLVTGDSDVLAFELRRYRDWASWGITAMDDYELLDHGAIGRVDLVRNIHAILGRMYVDVGPEKYRELWMEHEFPLRTYEELIAAFKKWPWASWK</sequence>
<protein>
    <submittedName>
        <fullName evidence="1">Uncharacterized protein</fullName>
    </submittedName>
</protein>